<dbReference type="InterPro" id="IPR000626">
    <property type="entry name" value="Ubiquitin-like_dom"/>
</dbReference>
<evidence type="ECO:0000256" key="3">
    <source>
        <dbReference type="ARBA" id="ARBA00022989"/>
    </source>
</evidence>
<evidence type="ECO:0000313" key="9">
    <source>
        <dbReference type="EMBL" id="KAK7114907.1"/>
    </source>
</evidence>
<evidence type="ECO:0000256" key="1">
    <source>
        <dbReference type="ARBA" id="ARBA00004370"/>
    </source>
</evidence>
<comment type="caution">
    <text evidence="9">The sequence shown here is derived from an EMBL/GenBank/DDBJ whole genome shotgun (WGS) entry which is preliminary data.</text>
</comment>
<comment type="subcellular location">
    <subcellularLocation>
        <location evidence="1">Membrane</location>
    </subcellularLocation>
</comment>
<feature type="compositionally biased region" description="Low complexity" evidence="6">
    <location>
        <begin position="364"/>
        <end position="389"/>
    </location>
</feature>
<feature type="region of interest" description="Disordered" evidence="6">
    <location>
        <begin position="351"/>
        <end position="427"/>
    </location>
</feature>
<reference evidence="9 10" key="1">
    <citation type="submission" date="2024-02" db="EMBL/GenBank/DDBJ databases">
        <title>Chromosome-scale genome assembly of the rough periwinkle Littorina saxatilis.</title>
        <authorList>
            <person name="De Jode A."/>
            <person name="Faria R."/>
            <person name="Formenti G."/>
            <person name="Sims Y."/>
            <person name="Smith T.P."/>
            <person name="Tracey A."/>
            <person name="Wood J.M.D."/>
            <person name="Zagrodzka Z.B."/>
            <person name="Johannesson K."/>
            <person name="Butlin R.K."/>
            <person name="Leder E.H."/>
        </authorList>
    </citation>
    <scope>NUCLEOTIDE SEQUENCE [LARGE SCALE GENOMIC DNA]</scope>
    <source>
        <strain evidence="9">Snail1</strain>
        <tissue evidence="9">Muscle</tissue>
    </source>
</reference>
<keyword evidence="3 7" id="KW-1133">Transmembrane helix</keyword>
<feature type="compositionally biased region" description="Polar residues" evidence="6">
    <location>
        <begin position="135"/>
        <end position="146"/>
    </location>
</feature>
<dbReference type="GO" id="GO:0016020">
    <property type="term" value="C:membrane"/>
    <property type="evidence" value="ECO:0007669"/>
    <property type="project" value="UniProtKB-SubCell"/>
</dbReference>
<name>A0AAN9C077_9CAEN</name>
<evidence type="ECO:0000256" key="4">
    <source>
        <dbReference type="ARBA" id="ARBA00023136"/>
    </source>
</evidence>
<dbReference type="Pfam" id="PF00240">
    <property type="entry name" value="ubiquitin"/>
    <property type="match status" value="1"/>
</dbReference>
<dbReference type="Proteomes" id="UP001374579">
    <property type="component" value="Unassembled WGS sequence"/>
</dbReference>
<keyword evidence="10" id="KW-1185">Reference proteome</keyword>
<feature type="region of interest" description="Disordered" evidence="6">
    <location>
        <begin position="91"/>
        <end position="154"/>
    </location>
</feature>
<keyword evidence="5" id="KW-0834">Unfolded protein response</keyword>
<keyword evidence="2 7" id="KW-0812">Transmembrane</keyword>
<evidence type="ECO:0000256" key="2">
    <source>
        <dbReference type="ARBA" id="ARBA00022692"/>
    </source>
</evidence>
<dbReference type="EMBL" id="JBAMIC010000001">
    <property type="protein sequence ID" value="KAK7114907.1"/>
    <property type="molecule type" value="Genomic_DNA"/>
</dbReference>
<dbReference type="InterPro" id="IPR039751">
    <property type="entry name" value="HERPUD1/2"/>
</dbReference>
<feature type="compositionally biased region" description="Polar residues" evidence="6">
    <location>
        <begin position="111"/>
        <end position="122"/>
    </location>
</feature>
<dbReference type="SUPFAM" id="SSF54236">
    <property type="entry name" value="Ubiquitin-like"/>
    <property type="match status" value="1"/>
</dbReference>
<feature type="region of interest" description="Disordered" evidence="6">
    <location>
        <begin position="255"/>
        <end position="292"/>
    </location>
</feature>
<dbReference type="Gene3D" id="3.10.20.90">
    <property type="entry name" value="Phosphatidylinositol 3-kinase Catalytic Subunit, Chain A, domain 1"/>
    <property type="match status" value="1"/>
</dbReference>
<organism evidence="9 10">
    <name type="scientific">Littorina saxatilis</name>
    <dbReference type="NCBI Taxonomy" id="31220"/>
    <lineage>
        <taxon>Eukaryota</taxon>
        <taxon>Metazoa</taxon>
        <taxon>Spiralia</taxon>
        <taxon>Lophotrochozoa</taxon>
        <taxon>Mollusca</taxon>
        <taxon>Gastropoda</taxon>
        <taxon>Caenogastropoda</taxon>
        <taxon>Littorinimorpha</taxon>
        <taxon>Littorinoidea</taxon>
        <taxon>Littorinidae</taxon>
        <taxon>Littorina</taxon>
    </lineage>
</organism>
<proteinExistence type="predicted"/>
<keyword evidence="4 7" id="KW-0472">Membrane</keyword>
<dbReference type="InterPro" id="IPR029071">
    <property type="entry name" value="Ubiquitin-like_domsf"/>
</dbReference>
<dbReference type="AlphaFoldDB" id="A0AAN9C077"/>
<dbReference type="FunFam" id="3.10.20.90:FF:000046">
    <property type="entry name" value="Homocysteine-responsive endoplasmic reticulum-resident ubiquitin-like domain member 2 protein"/>
    <property type="match status" value="1"/>
</dbReference>
<evidence type="ECO:0000313" key="10">
    <source>
        <dbReference type="Proteomes" id="UP001374579"/>
    </source>
</evidence>
<protein>
    <recommendedName>
        <fullName evidence="8">Ubiquitin-like domain-containing protein</fullName>
    </recommendedName>
</protein>
<evidence type="ECO:0000256" key="7">
    <source>
        <dbReference type="SAM" id="Phobius"/>
    </source>
</evidence>
<dbReference type="PANTHER" id="PTHR12943">
    <property type="entry name" value="HOMOCYSTEINE-RESPONSIVE ENDOPLASMIC RETICULUM-RESIDENT UNIQUITIN-LIKE DOMAIN HERPUD PROTEIN FAMILY MEMBER"/>
    <property type="match status" value="1"/>
</dbReference>
<evidence type="ECO:0000256" key="5">
    <source>
        <dbReference type="ARBA" id="ARBA00023230"/>
    </source>
</evidence>
<sequence>MNLAADLPVTLVVKAANQRVADQTVECVLGWTIRKLKQHLETVYPSKPKHHQQKLIYSGKLLADHLTLKEVLRQYDDENSRHTVHLVCSPSAEALSQPGPSQSFTDKKSEPTTNASQTSMSSGEGDGVRHRGSRAPNSTQSTTEVTNAGANPAMPVPGAAGGMGMPGMGMAGMPGMGMPGMPGMGMPGMGGMPGMLGMGGMAGMNMPMMGGAPGMGVPGYQYTPEQMAWMQQMYSQYMAQYMQYYGYQMPAAPEQANPAQAPAPQPAANAAPANNAPPNQNMRMNAQGGMEEDDEVEQRDWLDYIYVFFRFLVFVSVIYFYSSASRFLTVSLGFLTFYLLQNGWWLLHRRQQQQQPEQPPAEQPQPEQQQQQPGQQQQPAQQPQTTEGQNPQAQQNEIQAGEEPEAGEEAAPAENTQQAPPPADAPAFTPTVLLRMLVTFFTSLVPAPPPAVNAN</sequence>
<dbReference type="PANTHER" id="PTHR12943:SF27">
    <property type="entry name" value="HOMOCYSTEINE-INDUCED ENDOPLASMIC RETICULUM PROTEIN, ISOFORM A"/>
    <property type="match status" value="1"/>
</dbReference>
<gene>
    <name evidence="9" type="ORF">V1264_000888</name>
</gene>
<feature type="transmembrane region" description="Helical" evidence="7">
    <location>
        <begin position="327"/>
        <end position="347"/>
    </location>
</feature>
<dbReference type="SMART" id="SM00213">
    <property type="entry name" value="UBQ"/>
    <property type="match status" value="1"/>
</dbReference>
<dbReference type="GO" id="GO:0030968">
    <property type="term" value="P:endoplasmic reticulum unfolded protein response"/>
    <property type="evidence" value="ECO:0007669"/>
    <property type="project" value="TreeGrafter"/>
</dbReference>
<feature type="compositionally biased region" description="Low complexity" evidence="6">
    <location>
        <begin position="255"/>
        <end position="281"/>
    </location>
</feature>
<dbReference type="CDD" id="cd01790">
    <property type="entry name" value="Ubl_HERP"/>
    <property type="match status" value="1"/>
</dbReference>
<feature type="domain" description="Ubiquitin-like" evidence="8">
    <location>
        <begin position="9"/>
        <end position="70"/>
    </location>
</feature>
<accession>A0AAN9C077</accession>
<evidence type="ECO:0000256" key="6">
    <source>
        <dbReference type="SAM" id="MobiDB-lite"/>
    </source>
</evidence>
<dbReference type="PROSITE" id="PS50053">
    <property type="entry name" value="UBIQUITIN_2"/>
    <property type="match status" value="1"/>
</dbReference>
<feature type="transmembrane region" description="Helical" evidence="7">
    <location>
        <begin position="304"/>
        <end position="321"/>
    </location>
</feature>
<evidence type="ECO:0000259" key="8">
    <source>
        <dbReference type="PROSITE" id="PS50053"/>
    </source>
</evidence>